<evidence type="ECO:0000313" key="5">
    <source>
        <dbReference type="Proteomes" id="UP000800200"/>
    </source>
</evidence>
<dbReference type="InterPro" id="IPR036063">
    <property type="entry name" value="Smr_dom_sf"/>
</dbReference>
<dbReference type="AlphaFoldDB" id="A0A6A6DT44"/>
<dbReference type="InterPro" id="IPR053020">
    <property type="entry name" value="Smr_domain_protein"/>
</dbReference>
<evidence type="ECO:0000313" key="4">
    <source>
        <dbReference type="EMBL" id="KAF2181995.1"/>
    </source>
</evidence>
<protein>
    <submittedName>
        <fullName evidence="4">DUF1771-domain-containing protein</fullName>
    </submittedName>
</protein>
<dbReference type="OrthoDB" id="3231855at2759"/>
<feature type="compositionally biased region" description="Low complexity" evidence="1">
    <location>
        <begin position="495"/>
        <end position="517"/>
    </location>
</feature>
<dbReference type="Pfam" id="PF01713">
    <property type="entry name" value="Smr"/>
    <property type="match status" value="1"/>
</dbReference>
<dbReference type="PANTHER" id="PTHR47417">
    <property type="entry name" value="SMR DOMAIN-CONTAINING PROTEIN YPL199C"/>
    <property type="match status" value="1"/>
</dbReference>
<reference evidence="4" key="1">
    <citation type="journal article" date="2020" name="Stud. Mycol.">
        <title>101 Dothideomycetes genomes: a test case for predicting lifestyles and emergence of pathogens.</title>
        <authorList>
            <person name="Haridas S."/>
            <person name="Albert R."/>
            <person name="Binder M."/>
            <person name="Bloem J."/>
            <person name="Labutti K."/>
            <person name="Salamov A."/>
            <person name="Andreopoulos B."/>
            <person name="Baker S."/>
            <person name="Barry K."/>
            <person name="Bills G."/>
            <person name="Bluhm B."/>
            <person name="Cannon C."/>
            <person name="Castanera R."/>
            <person name="Culley D."/>
            <person name="Daum C."/>
            <person name="Ezra D."/>
            <person name="Gonzalez J."/>
            <person name="Henrissat B."/>
            <person name="Kuo A."/>
            <person name="Liang C."/>
            <person name="Lipzen A."/>
            <person name="Lutzoni F."/>
            <person name="Magnuson J."/>
            <person name="Mondo S."/>
            <person name="Nolan M."/>
            <person name="Ohm R."/>
            <person name="Pangilinan J."/>
            <person name="Park H.-J."/>
            <person name="Ramirez L."/>
            <person name="Alfaro M."/>
            <person name="Sun H."/>
            <person name="Tritt A."/>
            <person name="Yoshinaga Y."/>
            <person name="Zwiers L.-H."/>
            <person name="Turgeon B."/>
            <person name="Goodwin S."/>
            <person name="Spatafora J."/>
            <person name="Crous P."/>
            <person name="Grigoriev I."/>
        </authorList>
    </citation>
    <scope>NUCLEOTIDE SEQUENCE</scope>
    <source>
        <strain evidence="4">CBS 207.26</strain>
    </source>
</reference>
<evidence type="ECO:0000256" key="2">
    <source>
        <dbReference type="SAM" id="Phobius"/>
    </source>
</evidence>
<dbReference type="EMBL" id="ML994650">
    <property type="protein sequence ID" value="KAF2181995.1"/>
    <property type="molecule type" value="Genomic_DNA"/>
</dbReference>
<feature type="region of interest" description="Disordered" evidence="1">
    <location>
        <begin position="166"/>
        <end position="195"/>
    </location>
</feature>
<dbReference type="InterPro" id="IPR013899">
    <property type="entry name" value="DUF1771"/>
</dbReference>
<dbReference type="InterPro" id="IPR002625">
    <property type="entry name" value="Smr_dom"/>
</dbReference>
<dbReference type="PROSITE" id="PS50828">
    <property type="entry name" value="SMR"/>
    <property type="match status" value="1"/>
</dbReference>
<keyword evidence="2" id="KW-0472">Membrane</keyword>
<dbReference type="Gene3D" id="3.30.1370.110">
    <property type="match status" value="1"/>
</dbReference>
<dbReference type="SMART" id="SM01162">
    <property type="entry name" value="DUF1771"/>
    <property type="match status" value="1"/>
</dbReference>
<proteinExistence type="predicted"/>
<organism evidence="4 5">
    <name type="scientific">Zopfia rhizophila CBS 207.26</name>
    <dbReference type="NCBI Taxonomy" id="1314779"/>
    <lineage>
        <taxon>Eukaryota</taxon>
        <taxon>Fungi</taxon>
        <taxon>Dikarya</taxon>
        <taxon>Ascomycota</taxon>
        <taxon>Pezizomycotina</taxon>
        <taxon>Dothideomycetes</taxon>
        <taxon>Dothideomycetes incertae sedis</taxon>
        <taxon>Zopfiaceae</taxon>
        <taxon>Zopfia</taxon>
    </lineage>
</organism>
<dbReference type="SUPFAM" id="SSF160443">
    <property type="entry name" value="SMR domain-like"/>
    <property type="match status" value="1"/>
</dbReference>
<accession>A0A6A6DT44</accession>
<dbReference type="SMART" id="SM00463">
    <property type="entry name" value="SMR"/>
    <property type="match status" value="1"/>
</dbReference>
<dbReference type="PANTHER" id="PTHR47417:SF1">
    <property type="entry name" value="SMR DOMAIN-CONTAINING PROTEIN YPL199C"/>
    <property type="match status" value="1"/>
</dbReference>
<feature type="compositionally biased region" description="Gly residues" evidence="1">
    <location>
        <begin position="138"/>
        <end position="149"/>
    </location>
</feature>
<evidence type="ECO:0000256" key="1">
    <source>
        <dbReference type="SAM" id="MobiDB-lite"/>
    </source>
</evidence>
<feature type="transmembrane region" description="Helical" evidence="2">
    <location>
        <begin position="282"/>
        <end position="300"/>
    </location>
</feature>
<feature type="compositionally biased region" description="Polar residues" evidence="1">
    <location>
        <begin position="182"/>
        <end position="195"/>
    </location>
</feature>
<feature type="region of interest" description="Disordered" evidence="1">
    <location>
        <begin position="103"/>
        <end position="154"/>
    </location>
</feature>
<name>A0A6A6DT44_9PEZI</name>
<keyword evidence="5" id="KW-1185">Reference proteome</keyword>
<dbReference type="Proteomes" id="UP000800200">
    <property type="component" value="Unassembled WGS sequence"/>
</dbReference>
<evidence type="ECO:0000259" key="3">
    <source>
        <dbReference type="PROSITE" id="PS50828"/>
    </source>
</evidence>
<dbReference type="Pfam" id="PF08590">
    <property type="entry name" value="DUF1771"/>
    <property type="match status" value="1"/>
</dbReference>
<keyword evidence="2" id="KW-0812">Transmembrane</keyword>
<feature type="domain" description="Smr" evidence="3">
    <location>
        <begin position="393"/>
        <end position="468"/>
    </location>
</feature>
<sequence>MSRLRLPPKYPHTTPENLNRLLSRLQHTLLSPDTSPYLRKSSYERAKVGANLEHARTLLLNLEHSLEDSASILPSKPKESALQPDLQQKRELLEQMKQRLQELNQLDVSSSEGSGDSDEEDEDRFRSYAPSVKEEGGLESGGSGSGGGNETLQNTTRNLTSELRARHGGADKDGGTTATGTSLFPSMPITTTSDPSLAQTETLLSHNRTEQEAITTSLIDMAKQLKQQSLHFGSTLESEKGILNRAVEGLDKNAQNMEIAGQRMGTLRRMTEGKGWWDRMKLYALIFGLWVVAYLIVFVGPKIRSNAALNHSSSNTEAEYDRLRDLARQEAAKRSSCFDHAHEAYESGDGRRAHELSEEGKAHAKKMDEYNRQARDFILRENNAEGRVASDTIDLHGLFVEEAEEILEMRINEARRQGQTHLHVIVGKGNHSRNHVQKIKPSVEQVCRELGLQYATEENEGRMFINLQGGPAHMPPPPHAPQYGGGGGYPEQHHGGQLYHDGQHHGGQQQHGQQQNQNDEVEEIVKKGLPKLFKALKGCCMVM</sequence>
<feature type="region of interest" description="Disordered" evidence="1">
    <location>
        <begin position="469"/>
        <end position="519"/>
    </location>
</feature>
<keyword evidence="2" id="KW-1133">Transmembrane helix</keyword>
<gene>
    <name evidence="4" type="ORF">K469DRAFT_740525</name>
</gene>